<evidence type="ECO:0000313" key="2">
    <source>
        <dbReference type="EMBL" id="KAF4707958.1"/>
    </source>
</evidence>
<dbReference type="EMBL" id="JABANM010029463">
    <property type="protein sequence ID" value="KAF4707958.1"/>
    <property type="molecule type" value="Genomic_DNA"/>
</dbReference>
<accession>A0A7J6QI73</accession>
<reference evidence="2 3" key="1">
    <citation type="submission" date="2020-04" db="EMBL/GenBank/DDBJ databases">
        <title>Perkinsus olseni comparative genomics.</title>
        <authorList>
            <person name="Bogema D.R."/>
        </authorList>
    </citation>
    <scope>NUCLEOTIDE SEQUENCE [LARGE SCALE GENOMIC DNA]</scope>
    <source>
        <strain evidence="2">ATCC PRA-205</strain>
    </source>
</reference>
<dbReference type="AlphaFoldDB" id="A0A7J6QI73"/>
<comment type="caution">
    <text evidence="2">The sequence shown here is derived from an EMBL/GenBank/DDBJ whole genome shotgun (WGS) entry which is preliminary data.</text>
</comment>
<evidence type="ECO:0000256" key="1">
    <source>
        <dbReference type="SAM" id="MobiDB-lite"/>
    </source>
</evidence>
<evidence type="ECO:0000313" key="3">
    <source>
        <dbReference type="Proteomes" id="UP000574390"/>
    </source>
</evidence>
<feature type="compositionally biased region" description="Pro residues" evidence="1">
    <location>
        <begin position="106"/>
        <end position="115"/>
    </location>
</feature>
<name>A0A7J6QI73_PEROL</name>
<dbReference type="Proteomes" id="UP000574390">
    <property type="component" value="Unassembled WGS sequence"/>
</dbReference>
<feature type="non-terminal residue" evidence="2">
    <location>
        <position position="187"/>
    </location>
</feature>
<feature type="compositionally biased region" description="Low complexity" evidence="1">
    <location>
        <begin position="163"/>
        <end position="174"/>
    </location>
</feature>
<dbReference type="PROSITE" id="PS51257">
    <property type="entry name" value="PROKAR_LIPOPROTEIN"/>
    <property type="match status" value="1"/>
</dbReference>
<sequence length="187" mass="20459">MPKLLQWNTVDTQHYSTKHSKYCVGPFGLMACCYSQQCLLCIRTTYPPSSSFQTQFSISQIVIMPPRRRQVRDKCPTCGKFKGKGVPCRFCAARQAQATNTASQQPPTPSAPSSPPASSQPQLPHPQEPQTQDVPPSQQEAASPPPSPRPSSQAPSSPRPRRGANPSPQQQQQQPRDNQPATPDVAD</sequence>
<protein>
    <submittedName>
        <fullName evidence="2">Uncharacterized protein</fullName>
    </submittedName>
</protein>
<proteinExistence type="predicted"/>
<feature type="region of interest" description="Disordered" evidence="1">
    <location>
        <begin position="99"/>
        <end position="187"/>
    </location>
</feature>
<gene>
    <name evidence="2" type="ORF">FOZ62_025718</name>
</gene>
<organism evidence="2 3">
    <name type="scientific">Perkinsus olseni</name>
    <name type="common">Perkinsus atlanticus</name>
    <dbReference type="NCBI Taxonomy" id="32597"/>
    <lineage>
        <taxon>Eukaryota</taxon>
        <taxon>Sar</taxon>
        <taxon>Alveolata</taxon>
        <taxon>Perkinsozoa</taxon>
        <taxon>Perkinsea</taxon>
        <taxon>Perkinsida</taxon>
        <taxon>Perkinsidae</taxon>
        <taxon>Perkinsus</taxon>
    </lineage>
</organism>